<name>A0A0Q9YSX5_9GAMM</name>
<feature type="domain" description="Methyltransferase" evidence="3">
    <location>
        <begin position="47"/>
        <end position="156"/>
    </location>
</feature>
<keyword evidence="1" id="KW-0489">Methyltransferase</keyword>
<dbReference type="CDD" id="cd02440">
    <property type="entry name" value="AdoMet_MTases"/>
    <property type="match status" value="1"/>
</dbReference>
<evidence type="ECO:0000259" key="3">
    <source>
        <dbReference type="Pfam" id="PF13847"/>
    </source>
</evidence>
<dbReference type="STRING" id="437022.CC99x_00695"/>
<dbReference type="Gene3D" id="3.40.50.150">
    <property type="entry name" value="Vaccinia Virus protein VP39"/>
    <property type="match status" value="1"/>
</dbReference>
<dbReference type="EMBL" id="LKHV01000002">
    <property type="protein sequence ID" value="KRG19681.1"/>
    <property type="molecule type" value="Genomic_DNA"/>
</dbReference>
<dbReference type="SUPFAM" id="SSF53335">
    <property type="entry name" value="S-adenosyl-L-methionine-dependent methyltransferases"/>
    <property type="match status" value="1"/>
</dbReference>
<dbReference type="AlphaFoldDB" id="A0A0Q9YSX5"/>
<accession>A0A0Q9YSX5</accession>
<comment type="caution">
    <text evidence="4">The sequence shown here is derived from an EMBL/GenBank/DDBJ whole genome shotgun (WGS) entry which is preliminary data.</text>
</comment>
<evidence type="ECO:0000256" key="2">
    <source>
        <dbReference type="ARBA" id="ARBA00022679"/>
    </source>
</evidence>
<reference evidence="4" key="1">
    <citation type="submission" date="2015-09" db="EMBL/GenBank/DDBJ databases">
        <title>Draft Genome Sequences of Two Novel Amoeba-resistant Intranuclear Bacteria, Candidatus Berkiella cookevillensis and Candidatus Berkiella aquae.</title>
        <authorList>
            <person name="Mehari Y.T."/>
            <person name="Arivett B.A."/>
            <person name="Farone A.L."/>
            <person name="Gunderson J.H."/>
            <person name="Farone M.B."/>
        </authorList>
    </citation>
    <scope>NUCLEOTIDE SEQUENCE [LARGE SCALE GENOMIC DNA]</scope>
    <source>
        <strain evidence="4">CC99</strain>
    </source>
</reference>
<dbReference type="Pfam" id="PF13847">
    <property type="entry name" value="Methyltransf_31"/>
    <property type="match status" value="1"/>
</dbReference>
<proteinExistence type="predicted"/>
<dbReference type="InterPro" id="IPR051052">
    <property type="entry name" value="Diverse_substrate_MTase"/>
</dbReference>
<organism evidence="4">
    <name type="scientific">Candidatus Berkiella cookevillensis</name>
    <dbReference type="NCBI Taxonomy" id="437022"/>
    <lineage>
        <taxon>Bacteria</taxon>
        <taxon>Pseudomonadati</taxon>
        <taxon>Pseudomonadota</taxon>
        <taxon>Gammaproteobacteria</taxon>
        <taxon>Candidatus Berkiellales</taxon>
        <taxon>Candidatus Berkiellaceae</taxon>
        <taxon>Candidatus Berkiella</taxon>
    </lineage>
</organism>
<evidence type="ECO:0000313" key="4">
    <source>
        <dbReference type="EMBL" id="KRG19681.1"/>
    </source>
</evidence>
<dbReference type="InterPro" id="IPR025714">
    <property type="entry name" value="Methyltranfer_dom"/>
</dbReference>
<protein>
    <recommendedName>
        <fullName evidence="3">Methyltransferase domain-containing protein</fullName>
    </recommendedName>
</protein>
<dbReference type="InterPro" id="IPR029063">
    <property type="entry name" value="SAM-dependent_MTases_sf"/>
</dbReference>
<dbReference type="GO" id="GO:0032259">
    <property type="term" value="P:methylation"/>
    <property type="evidence" value="ECO:0007669"/>
    <property type="project" value="UniProtKB-KW"/>
</dbReference>
<sequence length="277" mass="32350">MQVVGKDISAEERWTQIAETYLKNVSGPYHAHRKTVIKSLYKDLDLSGKTVLDFGCGEGNILKDLFAFNITKAYGIDINDELLNYAKQNLNKLSNIELLKGNVDHLKKIESESIDLALALNVIGYFSNSDENLFYKEINRVLRKNGTLIVCHSNQLFDLYTFNRHTVNFFEKYFDTDARKIEALITNPQAPQKISANIRENPLSYKFKMNNFGFVEEKQAFANYHEMPPLLMEERLFIKDINDRVYQDTTNWPDEEKWKLFFQCSMFASRLRLEQKL</sequence>
<dbReference type="GO" id="GO:0008168">
    <property type="term" value="F:methyltransferase activity"/>
    <property type="evidence" value="ECO:0007669"/>
    <property type="project" value="UniProtKB-KW"/>
</dbReference>
<dbReference type="PANTHER" id="PTHR44942:SF4">
    <property type="entry name" value="METHYLTRANSFERASE TYPE 11 DOMAIN-CONTAINING PROTEIN"/>
    <property type="match status" value="1"/>
</dbReference>
<dbReference type="PANTHER" id="PTHR44942">
    <property type="entry name" value="METHYLTRANSF_11 DOMAIN-CONTAINING PROTEIN"/>
    <property type="match status" value="1"/>
</dbReference>
<gene>
    <name evidence="4" type="ORF">CC99x_00695</name>
</gene>
<keyword evidence="2" id="KW-0808">Transferase</keyword>
<evidence type="ECO:0000256" key="1">
    <source>
        <dbReference type="ARBA" id="ARBA00022603"/>
    </source>
</evidence>